<gene>
    <name evidence="7" type="ORF">SAY87_003753</name>
</gene>
<feature type="domain" description="RRM" evidence="6">
    <location>
        <begin position="28"/>
        <end position="99"/>
    </location>
</feature>
<evidence type="ECO:0000256" key="1">
    <source>
        <dbReference type="ARBA" id="ARBA00004123"/>
    </source>
</evidence>
<dbReference type="GO" id="GO:0005634">
    <property type="term" value="C:nucleus"/>
    <property type="evidence" value="ECO:0007669"/>
    <property type="project" value="UniProtKB-SubCell"/>
</dbReference>
<feature type="region of interest" description="Disordered" evidence="5">
    <location>
        <begin position="447"/>
        <end position="470"/>
    </location>
</feature>
<comment type="caution">
    <text evidence="7">The sequence shown here is derived from an EMBL/GenBank/DDBJ whole genome shotgun (WGS) entry which is preliminary data.</text>
</comment>
<dbReference type="AlphaFoldDB" id="A0AAN7KLE1"/>
<dbReference type="GO" id="GO:0003723">
    <property type="term" value="F:RNA binding"/>
    <property type="evidence" value="ECO:0007669"/>
    <property type="project" value="UniProtKB-UniRule"/>
</dbReference>
<reference evidence="7 8" key="1">
    <citation type="journal article" date="2023" name="Hortic Res">
        <title>Pangenome of water caltrop reveals structural variations and asymmetric subgenome divergence after allopolyploidization.</title>
        <authorList>
            <person name="Zhang X."/>
            <person name="Chen Y."/>
            <person name="Wang L."/>
            <person name="Yuan Y."/>
            <person name="Fang M."/>
            <person name="Shi L."/>
            <person name="Lu R."/>
            <person name="Comes H.P."/>
            <person name="Ma Y."/>
            <person name="Chen Y."/>
            <person name="Huang G."/>
            <person name="Zhou Y."/>
            <person name="Zheng Z."/>
            <person name="Qiu Y."/>
        </authorList>
    </citation>
    <scope>NUCLEOTIDE SEQUENCE [LARGE SCALE GENOMIC DNA]</scope>
    <source>
        <tissue evidence="7">Roots</tissue>
    </source>
</reference>
<keyword evidence="8" id="KW-1185">Reference proteome</keyword>
<dbReference type="PROSITE" id="PS50102">
    <property type="entry name" value="RRM"/>
    <property type="match status" value="3"/>
</dbReference>
<evidence type="ECO:0000256" key="5">
    <source>
        <dbReference type="SAM" id="MobiDB-lite"/>
    </source>
</evidence>
<keyword evidence="2 4" id="KW-0694">RNA-binding</keyword>
<dbReference type="Pfam" id="PF07744">
    <property type="entry name" value="SPOC"/>
    <property type="match status" value="1"/>
</dbReference>
<dbReference type="Gene3D" id="3.30.70.330">
    <property type="match status" value="3"/>
</dbReference>
<evidence type="ECO:0000256" key="2">
    <source>
        <dbReference type="ARBA" id="ARBA00022884"/>
    </source>
</evidence>
<dbReference type="Pfam" id="PF00076">
    <property type="entry name" value="RRM_1"/>
    <property type="match status" value="3"/>
</dbReference>
<feature type="region of interest" description="Disordered" evidence="5">
    <location>
        <begin position="408"/>
        <end position="430"/>
    </location>
</feature>
<dbReference type="InterPro" id="IPR012677">
    <property type="entry name" value="Nucleotide-bd_a/b_plait_sf"/>
</dbReference>
<organism evidence="7 8">
    <name type="scientific">Trapa incisa</name>
    <dbReference type="NCBI Taxonomy" id="236973"/>
    <lineage>
        <taxon>Eukaryota</taxon>
        <taxon>Viridiplantae</taxon>
        <taxon>Streptophyta</taxon>
        <taxon>Embryophyta</taxon>
        <taxon>Tracheophyta</taxon>
        <taxon>Spermatophyta</taxon>
        <taxon>Magnoliopsida</taxon>
        <taxon>eudicotyledons</taxon>
        <taxon>Gunneridae</taxon>
        <taxon>Pentapetalae</taxon>
        <taxon>rosids</taxon>
        <taxon>malvids</taxon>
        <taxon>Myrtales</taxon>
        <taxon>Lythraceae</taxon>
        <taxon>Trapa</taxon>
    </lineage>
</organism>
<comment type="subcellular location">
    <subcellularLocation>
        <location evidence="1">Nucleus</location>
    </subcellularLocation>
</comment>
<feature type="compositionally biased region" description="Polar residues" evidence="5">
    <location>
        <begin position="676"/>
        <end position="691"/>
    </location>
</feature>
<evidence type="ECO:0000256" key="3">
    <source>
        <dbReference type="ARBA" id="ARBA00023242"/>
    </source>
</evidence>
<dbReference type="EMBL" id="JAXIOK010000006">
    <property type="protein sequence ID" value="KAK4768612.1"/>
    <property type="molecule type" value="Genomic_DNA"/>
</dbReference>
<feature type="domain" description="RRM" evidence="6">
    <location>
        <begin position="104"/>
        <end position="176"/>
    </location>
</feature>
<evidence type="ECO:0000256" key="4">
    <source>
        <dbReference type="PROSITE-ProRule" id="PRU00176"/>
    </source>
</evidence>
<evidence type="ECO:0000313" key="7">
    <source>
        <dbReference type="EMBL" id="KAK4768612.1"/>
    </source>
</evidence>
<accession>A0AAN7KLE1</accession>
<dbReference type="InterPro" id="IPR035979">
    <property type="entry name" value="RBD_domain_sf"/>
</dbReference>
<dbReference type="InterPro" id="IPR000504">
    <property type="entry name" value="RRM_dom"/>
</dbReference>
<feature type="region of interest" description="Disordered" evidence="5">
    <location>
        <begin position="1"/>
        <end position="28"/>
    </location>
</feature>
<evidence type="ECO:0000259" key="6">
    <source>
        <dbReference type="PROSITE" id="PS50102"/>
    </source>
</evidence>
<dbReference type="InterPro" id="IPR012921">
    <property type="entry name" value="SPOC_C"/>
</dbReference>
<keyword evidence="3" id="KW-0539">Nucleus</keyword>
<dbReference type="CDD" id="cd00590">
    <property type="entry name" value="RRM_SF"/>
    <property type="match status" value="2"/>
</dbReference>
<proteinExistence type="predicted"/>
<evidence type="ECO:0000313" key="8">
    <source>
        <dbReference type="Proteomes" id="UP001345219"/>
    </source>
</evidence>
<protein>
    <recommendedName>
        <fullName evidence="6">RRM domain-containing protein</fullName>
    </recommendedName>
</protein>
<feature type="compositionally biased region" description="Basic and acidic residues" evidence="5">
    <location>
        <begin position="185"/>
        <end position="194"/>
    </location>
</feature>
<dbReference type="SMART" id="SM00360">
    <property type="entry name" value="RRM"/>
    <property type="match status" value="3"/>
</dbReference>
<feature type="domain" description="RRM" evidence="6">
    <location>
        <begin position="226"/>
        <end position="299"/>
    </location>
</feature>
<feature type="compositionally biased region" description="Polar residues" evidence="5">
    <location>
        <begin position="451"/>
        <end position="463"/>
    </location>
</feature>
<dbReference type="SUPFAM" id="SSF54928">
    <property type="entry name" value="RNA-binding domain, RBD"/>
    <property type="match status" value="2"/>
</dbReference>
<name>A0AAN7KLE1_9MYRT</name>
<dbReference type="Proteomes" id="UP001345219">
    <property type="component" value="Chromosome 3"/>
</dbReference>
<dbReference type="CDD" id="cd21546">
    <property type="entry name" value="SPOC_FPA-like"/>
    <property type="match status" value="1"/>
</dbReference>
<dbReference type="PANTHER" id="PTHR23189">
    <property type="entry name" value="RNA RECOGNITION MOTIF-CONTAINING"/>
    <property type="match status" value="1"/>
</dbReference>
<feature type="region of interest" description="Disordered" evidence="5">
    <location>
        <begin position="185"/>
        <end position="222"/>
    </location>
</feature>
<feature type="region of interest" description="Disordered" evidence="5">
    <location>
        <begin position="671"/>
        <end position="691"/>
    </location>
</feature>
<sequence length="955" mass="105397">MPPPSKPTKPSYHGAGKDSGDHSAPPSNTLWVGNLTGEVTDEVLIDMFKSFEPLHATSYGSRGYGFIFFRRTEDSVAAKDSLHGSVLKGSSIKIEFARPAKACKHIWIGGISTGLSKEHFEEEFAKFGKIDEFKFVRERNVAAIEYARLEDAIQAMRSMNGKDLDGEQLRVDFVRLQPIRRENWADGSDTRDYPGRGIGPSDVHAGSKRSQPSHSSGFRRDGHPSNILWVGYPPSVQMDEQKLHNAMILFGEIERMKSFPTRNYSFVEFRSADEARRAKEGLQGRLFNDPRITIMFSHSGLAPDRGPEMYGGEHFLAPQIEVYNHSHPFGADIPLRPFGPHSSYDPHAGPEFDEVDRHYGAREGSGKILVGSRWGRRSPPTSAIFYSSPSVRTSSGCDVYEANQFQRDSKRSRIESSLPGHETPFPSRMIDDHRLGMNRSYGHALDGTGPGISSNHGGNQASPLVSRFSPEPVQESEDDYIWRGLIAKGGTPVCHARCIPIGEGLSIEIPETVNCSARTGLDTLEKHYEEAAGFDLVFFLPDSEEDFGSYTEFLRYLASKDRAGVAKLSGGTTLFLIPPSDFLQNVLKVVGPERLYGVVLRMSRSVHNTESHPTVTSLQYADRLRYSSLSDRDLISPRMQPPVMGTDYGQIAHADSKMSKPTYHPLPTEAPAVHSSLPNYGSTSTASNPEASQKGIIFTPELIASLASLIPTNQQTPTTEVPQQQNYRPQVDATQPESFRPLIPLAAPRSNYQAPEYAVTSNQQLPASQFIHPVSSLPIYQSYPSVVATPSHSLQPVFSRAQMHDSSVNAYQQAQIPSTMTFTSFPVPHQTGHVVASAQINQQHQLEATANAQKGCEVVQGIDVSRLYSTPALNNASSVTVDQVPGASGFPQLQAVMPSVYERTTSELSNQVQQHQASSEAFPNKQEVDEDKNKRYQSTLQFAASLLQQIHQKPQ</sequence>
<feature type="region of interest" description="Disordered" evidence="5">
    <location>
        <begin position="912"/>
        <end position="935"/>
    </location>
</feature>
<feature type="compositionally biased region" description="Polar residues" evidence="5">
    <location>
        <begin position="912"/>
        <end position="921"/>
    </location>
</feature>